<dbReference type="Ensembl" id="ENSCMIT00000007106.1">
    <property type="protein sequence ID" value="ENSCMIP00000006891.1"/>
    <property type="gene ID" value="ENSCMIG00000003853.1"/>
</dbReference>
<proteinExistence type="predicted"/>
<dbReference type="OMA" id="RGLPHCM"/>
<dbReference type="PANTHER" id="PTHR13318:SF95">
    <property type="entry name" value="F-BOX PROTEIN YLR352W"/>
    <property type="match status" value="1"/>
</dbReference>
<dbReference type="InterPro" id="IPR032675">
    <property type="entry name" value="LRR_dom_sf"/>
</dbReference>
<organism evidence="2 3">
    <name type="scientific">Callorhinchus milii</name>
    <name type="common">Ghost shark</name>
    <dbReference type="NCBI Taxonomy" id="7868"/>
    <lineage>
        <taxon>Eukaryota</taxon>
        <taxon>Metazoa</taxon>
        <taxon>Chordata</taxon>
        <taxon>Craniata</taxon>
        <taxon>Vertebrata</taxon>
        <taxon>Chondrichthyes</taxon>
        <taxon>Holocephali</taxon>
        <taxon>Chimaeriformes</taxon>
        <taxon>Callorhinchidae</taxon>
        <taxon>Callorhinchus</taxon>
    </lineage>
</organism>
<dbReference type="SUPFAM" id="SSF52047">
    <property type="entry name" value="RNI-like"/>
    <property type="match status" value="1"/>
</dbReference>
<dbReference type="GO" id="GO:0031146">
    <property type="term" value="P:SCF-dependent proteasomal ubiquitin-dependent protein catabolic process"/>
    <property type="evidence" value="ECO:0007669"/>
    <property type="project" value="TreeGrafter"/>
</dbReference>
<dbReference type="InParanoid" id="A0A4W3GTH2"/>
<evidence type="ECO:0000313" key="2">
    <source>
        <dbReference type="Ensembl" id="ENSCMIP00000006891.1"/>
    </source>
</evidence>
<feature type="compositionally biased region" description="Low complexity" evidence="1">
    <location>
        <begin position="127"/>
        <end position="138"/>
    </location>
</feature>
<dbReference type="STRING" id="7868.ENSCMIP00000006891"/>
<keyword evidence="3" id="KW-1185">Reference proteome</keyword>
<dbReference type="PANTHER" id="PTHR13318">
    <property type="entry name" value="PARTNER OF PAIRED, ISOFORM B-RELATED"/>
    <property type="match status" value="1"/>
</dbReference>
<reference evidence="2" key="5">
    <citation type="submission" date="2025-09" db="UniProtKB">
        <authorList>
            <consortium name="Ensembl"/>
        </authorList>
    </citation>
    <scope>IDENTIFICATION</scope>
</reference>
<feature type="region of interest" description="Disordered" evidence="1">
    <location>
        <begin position="127"/>
        <end position="154"/>
    </location>
</feature>
<evidence type="ECO:0000256" key="1">
    <source>
        <dbReference type="SAM" id="MobiDB-lite"/>
    </source>
</evidence>
<sequence>MCCCCTCAGHCSNQGLSLSLCLSLSVRAPRQVNSRILWHLVRHYLGGTLRSLRLKGVLHSVRKHESLTEALLLELGKRCPGLNALRLIEMNLRGISYECLPPSLLTLELTHCEIPLHWFRVAPGASSSSTSSSSSSGSVGSGGGGLGGRAPPPRIENLEVDSVPNFSDQHLQSLAARTTLKTLLLSEAYRVTDGGIERSAERLSEVVRLRLYGCNISDGALRHVGRHLTQLRALDLTKFCSMTDAGLACLVGLKSLQSLCVEYCYQLSVDQLVSVCAGLPSLTKLNLNGNRYSEEELQKIRQSLPNCTVTNELQETDSIPKY</sequence>
<reference evidence="2" key="4">
    <citation type="submission" date="2025-08" db="UniProtKB">
        <authorList>
            <consortium name="Ensembl"/>
        </authorList>
    </citation>
    <scope>IDENTIFICATION</scope>
</reference>
<protein>
    <submittedName>
        <fullName evidence="2">Uncharacterized protein</fullName>
    </submittedName>
</protein>
<reference evidence="3" key="3">
    <citation type="journal article" date="2014" name="Nature">
        <title>Elephant shark genome provides unique insights into gnathostome evolution.</title>
        <authorList>
            <consortium name="International Elephant Shark Genome Sequencing Consortium"/>
            <person name="Venkatesh B."/>
            <person name="Lee A.P."/>
            <person name="Ravi V."/>
            <person name="Maurya A.K."/>
            <person name="Lian M.M."/>
            <person name="Swann J.B."/>
            <person name="Ohta Y."/>
            <person name="Flajnik M.F."/>
            <person name="Sutoh Y."/>
            <person name="Kasahara M."/>
            <person name="Hoon S."/>
            <person name="Gangu V."/>
            <person name="Roy S.W."/>
            <person name="Irimia M."/>
            <person name="Korzh V."/>
            <person name="Kondrychyn I."/>
            <person name="Lim Z.W."/>
            <person name="Tay B.H."/>
            <person name="Tohari S."/>
            <person name="Kong K.W."/>
            <person name="Ho S."/>
            <person name="Lorente-Galdos B."/>
            <person name="Quilez J."/>
            <person name="Marques-Bonet T."/>
            <person name="Raney B.J."/>
            <person name="Ingham P.W."/>
            <person name="Tay A."/>
            <person name="Hillier L.W."/>
            <person name="Minx P."/>
            <person name="Boehm T."/>
            <person name="Wilson R.K."/>
            <person name="Brenner S."/>
            <person name="Warren W.C."/>
        </authorList>
    </citation>
    <scope>NUCLEOTIDE SEQUENCE [LARGE SCALE GENOMIC DNA]</scope>
</reference>
<dbReference type="GeneTree" id="ENSGT00390000003354"/>
<feature type="compositionally biased region" description="Gly residues" evidence="1">
    <location>
        <begin position="139"/>
        <end position="148"/>
    </location>
</feature>
<dbReference type="Proteomes" id="UP000314986">
    <property type="component" value="Unassembled WGS sequence"/>
</dbReference>
<dbReference type="GO" id="GO:0019005">
    <property type="term" value="C:SCF ubiquitin ligase complex"/>
    <property type="evidence" value="ECO:0007669"/>
    <property type="project" value="TreeGrafter"/>
</dbReference>
<accession>A0A4W3GTH2</accession>
<dbReference type="Gene3D" id="3.80.10.10">
    <property type="entry name" value="Ribonuclease Inhibitor"/>
    <property type="match status" value="1"/>
</dbReference>
<reference evidence="3" key="1">
    <citation type="journal article" date="2006" name="Science">
        <title>Ancient noncoding elements conserved in the human genome.</title>
        <authorList>
            <person name="Venkatesh B."/>
            <person name="Kirkness E.F."/>
            <person name="Loh Y.H."/>
            <person name="Halpern A.L."/>
            <person name="Lee A.P."/>
            <person name="Johnson J."/>
            <person name="Dandona N."/>
            <person name="Viswanathan L.D."/>
            <person name="Tay A."/>
            <person name="Venter J.C."/>
            <person name="Strausberg R.L."/>
            <person name="Brenner S."/>
        </authorList>
    </citation>
    <scope>NUCLEOTIDE SEQUENCE [LARGE SCALE GENOMIC DNA]</scope>
</reference>
<name>A0A4W3GTH2_CALMI</name>
<dbReference type="AlphaFoldDB" id="A0A4W3GTH2"/>
<evidence type="ECO:0000313" key="3">
    <source>
        <dbReference type="Proteomes" id="UP000314986"/>
    </source>
</evidence>
<reference evidence="3" key="2">
    <citation type="journal article" date="2007" name="PLoS Biol.">
        <title>Survey sequencing and comparative analysis of the elephant shark (Callorhinchus milii) genome.</title>
        <authorList>
            <person name="Venkatesh B."/>
            <person name="Kirkness E.F."/>
            <person name="Loh Y.H."/>
            <person name="Halpern A.L."/>
            <person name="Lee A.P."/>
            <person name="Johnson J."/>
            <person name="Dandona N."/>
            <person name="Viswanathan L.D."/>
            <person name="Tay A."/>
            <person name="Venter J.C."/>
            <person name="Strausberg R.L."/>
            <person name="Brenner S."/>
        </authorList>
    </citation>
    <scope>NUCLEOTIDE SEQUENCE [LARGE SCALE GENOMIC DNA]</scope>
</reference>